<dbReference type="EMBL" id="CM039431">
    <property type="protein sequence ID" value="KAI4335947.1"/>
    <property type="molecule type" value="Genomic_DNA"/>
</dbReference>
<organism evidence="1 2">
    <name type="scientific">Bauhinia variegata</name>
    <name type="common">Purple orchid tree</name>
    <name type="synonym">Phanera variegata</name>
    <dbReference type="NCBI Taxonomy" id="167791"/>
    <lineage>
        <taxon>Eukaryota</taxon>
        <taxon>Viridiplantae</taxon>
        <taxon>Streptophyta</taxon>
        <taxon>Embryophyta</taxon>
        <taxon>Tracheophyta</taxon>
        <taxon>Spermatophyta</taxon>
        <taxon>Magnoliopsida</taxon>
        <taxon>eudicotyledons</taxon>
        <taxon>Gunneridae</taxon>
        <taxon>Pentapetalae</taxon>
        <taxon>rosids</taxon>
        <taxon>fabids</taxon>
        <taxon>Fabales</taxon>
        <taxon>Fabaceae</taxon>
        <taxon>Cercidoideae</taxon>
        <taxon>Cercideae</taxon>
        <taxon>Bauhiniinae</taxon>
        <taxon>Bauhinia</taxon>
    </lineage>
</organism>
<evidence type="ECO:0000313" key="1">
    <source>
        <dbReference type="EMBL" id="KAI4335947.1"/>
    </source>
</evidence>
<sequence length="511" mass="58500">MPTDQSIINEKRRELQSHAHKLQTMSGRLWGEIDTKPIESVQTALNMFEDKSDQIQKKPQAKRSVQECEKELEEVSKKFANCKVQLEAKSAAHMQALLKVEHYQKMTYELSTLLKKSDMERNKYTGVYAETIARIDEHKSKLKEMADQLLENDKFRDQILLILSELKATQRDLLNKEAQLAAARHSKLNMETAINTGKEKKEEAIHMSKHFAIRADQKDLHAMLSEKDEKIELATMGTSQSKKRLEHMTKSMMQEFVDMEQKERKIKDQSFYIEALEIELNRLKRELTDAKKKVNDLNINNESLTGELQKAKAEIDTIKEREIKAQAEIAHLNSQLNKSKSLFAGFEDRIKQKEHVVADKSGILSRVTEASQTDQLKPESDNDSDNITIPLKEYKSLIKETEKANEVPASVIEIGGQPELAHLKKELEVATQKIVELRARAEQAVSRAELSEKAKAALEDKIKRRHEERQRRRAALAALKEESTSKPFSPSSSDARSTAYQPLGKVLNMKF</sequence>
<reference evidence="1 2" key="1">
    <citation type="journal article" date="2022" name="DNA Res.">
        <title>Chromosomal-level genome assembly of the orchid tree Bauhinia variegata (Leguminosae; Cercidoideae) supports the allotetraploid origin hypothesis of Bauhinia.</title>
        <authorList>
            <person name="Zhong Y."/>
            <person name="Chen Y."/>
            <person name="Zheng D."/>
            <person name="Pang J."/>
            <person name="Liu Y."/>
            <person name="Luo S."/>
            <person name="Meng S."/>
            <person name="Qian L."/>
            <person name="Wei D."/>
            <person name="Dai S."/>
            <person name="Zhou R."/>
        </authorList>
    </citation>
    <scope>NUCLEOTIDE SEQUENCE [LARGE SCALE GENOMIC DNA]</scope>
    <source>
        <strain evidence="1">BV-YZ2020</strain>
    </source>
</reference>
<comment type="caution">
    <text evidence="1">The sequence shown here is derived from an EMBL/GenBank/DDBJ whole genome shotgun (WGS) entry which is preliminary data.</text>
</comment>
<evidence type="ECO:0000313" key="2">
    <source>
        <dbReference type="Proteomes" id="UP000828941"/>
    </source>
</evidence>
<accession>A0ACB9NIC6</accession>
<gene>
    <name evidence="1" type="ORF">L6164_014540</name>
</gene>
<proteinExistence type="predicted"/>
<keyword evidence="2" id="KW-1185">Reference proteome</keyword>
<name>A0ACB9NIC6_BAUVA</name>
<dbReference type="Proteomes" id="UP000828941">
    <property type="component" value="Chromosome 6"/>
</dbReference>
<protein>
    <submittedName>
        <fullName evidence="1">Uncharacterized protein</fullName>
    </submittedName>
</protein>